<organism evidence="11 12">
    <name type="scientific">Rarobacter faecitabidus</name>
    <dbReference type="NCBI Taxonomy" id="13243"/>
    <lineage>
        <taxon>Bacteria</taxon>
        <taxon>Bacillati</taxon>
        <taxon>Actinomycetota</taxon>
        <taxon>Actinomycetes</taxon>
        <taxon>Micrococcales</taxon>
        <taxon>Rarobacteraceae</taxon>
        <taxon>Rarobacter</taxon>
    </lineage>
</organism>
<comment type="subcellular location">
    <subcellularLocation>
        <location evidence="1">Cell membrane</location>
        <topology evidence="1">Single-pass membrane protein</topology>
    </subcellularLocation>
</comment>
<keyword evidence="2" id="KW-0813">Transport</keyword>
<proteinExistence type="predicted"/>
<dbReference type="AlphaFoldDB" id="A0A542ZVL0"/>
<dbReference type="GO" id="GO:0005886">
    <property type="term" value="C:plasma membrane"/>
    <property type="evidence" value="ECO:0007669"/>
    <property type="project" value="UniProtKB-SubCell"/>
</dbReference>
<reference evidence="11 12" key="1">
    <citation type="submission" date="2019-06" db="EMBL/GenBank/DDBJ databases">
        <title>Sequencing the genomes of 1000 actinobacteria strains.</title>
        <authorList>
            <person name="Klenk H.-P."/>
        </authorList>
    </citation>
    <scope>NUCLEOTIDE SEQUENCE [LARGE SCALE GENOMIC DNA]</scope>
    <source>
        <strain evidence="11 12">DSM 4813</strain>
    </source>
</reference>
<dbReference type="NCBIfam" id="TIGR01411">
    <property type="entry name" value="tatAE"/>
    <property type="match status" value="1"/>
</dbReference>
<keyword evidence="7" id="KW-0811">Translocation</keyword>
<evidence type="ECO:0000256" key="3">
    <source>
        <dbReference type="ARBA" id="ARBA00022475"/>
    </source>
</evidence>
<evidence type="ECO:0000256" key="5">
    <source>
        <dbReference type="ARBA" id="ARBA00022927"/>
    </source>
</evidence>
<evidence type="ECO:0000313" key="11">
    <source>
        <dbReference type="EMBL" id="TQL64398.1"/>
    </source>
</evidence>
<dbReference type="RefSeq" id="WP_142119313.1">
    <property type="nucleotide sequence ID" value="NZ_BAAASV010000003.1"/>
</dbReference>
<feature type="region of interest" description="Disordered" evidence="9">
    <location>
        <begin position="44"/>
        <end position="64"/>
    </location>
</feature>
<evidence type="ECO:0000256" key="2">
    <source>
        <dbReference type="ARBA" id="ARBA00022448"/>
    </source>
</evidence>
<protein>
    <submittedName>
        <fullName evidence="11">Sec-independent protein translocase protein TatA</fullName>
    </submittedName>
</protein>
<evidence type="ECO:0000256" key="8">
    <source>
        <dbReference type="ARBA" id="ARBA00023136"/>
    </source>
</evidence>
<sequence length="64" mass="7014">MPGLREPSHWLVLIIVLVLVFGAARLPMIAKNIGQSMKIFRKEMKDATAPDPNNGDAPDDTNAK</sequence>
<name>A0A542ZVL0_RARFA</name>
<keyword evidence="8 10" id="KW-0472">Membrane</keyword>
<dbReference type="Gene3D" id="1.20.5.3310">
    <property type="match status" value="1"/>
</dbReference>
<dbReference type="PANTHER" id="PTHR42982">
    <property type="entry name" value="SEC-INDEPENDENT PROTEIN TRANSLOCASE PROTEIN TATA"/>
    <property type="match status" value="1"/>
</dbReference>
<keyword evidence="12" id="KW-1185">Reference proteome</keyword>
<dbReference type="InterPro" id="IPR003369">
    <property type="entry name" value="TatA/B/E"/>
</dbReference>
<evidence type="ECO:0000256" key="4">
    <source>
        <dbReference type="ARBA" id="ARBA00022692"/>
    </source>
</evidence>
<dbReference type="EMBL" id="VFOS01000001">
    <property type="protein sequence ID" value="TQL64398.1"/>
    <property type="molecule type" value="Genomic_DNA"/>
</dbReference>
<dbReference type="Proteomes" id="UP000315389">
    <property type="component" value="Unassembled WGS sequence"/>
</dbReference>
<dbReference type="Pfam" id="PF02416">
    <property type="entry name" value="TatA_B_E"/>
    <property type="match status" value="1"/>
</dbReference>
<gene>
    <name evidence="11" type="ORF">FB461_0900</name>
</gene>
<evidence type="ECO:0000256" key="1">
    <source>
        <dbReference type="ARBA" id="ARBA00004162"/>
    </source>
</evidence>
<keyword evidence="3" id="KW-1003">Cell membrane</keyword>
<evidence type="ECO:0000256" key="7">
    <source>
        <dbReference type="ARBA" id="ARBA00023010"/>
    </source>
</evidence>
<feature type="transmembrane region" description="Helical" evidence="10">
    <location>
        <begin position="12"/>
        <end position="34"/>
    </location>
</feature>
<dbReference type="PANTHER" id="PTHR42982:SF8">
    <property type="entry name" value="SEC-INDEPENDENT PROTEIN TRANSLOCASE PROTEIN TATA"/>
    <property type="match status" value="1"/>
</dbReference>
<dbReference type="InterPro" id="IPR006312">
    <property type="entry name" value="TatA/E"/>
</dbReference>
<evidence type="ECO:0000256" key="6">
    <source>
        <dbReference type="ARBA" id="ARBA00022989"/>
    </source>
</evidence>
<keyword evidence="5" id="KW-0653">Protein transport</keyword>
<evidence type="ECO:0000256" key="9">
    <source>
        <dbReference type="SAM" id="MobiDB-lite"/>
    </source>
</evidence>
<evidence type="ECO:0000313" key="12">
    <source>
        <dbReference type="Proteomes" id="UP000315389"/>
    </source>
</evidence>
<dbReference type="GO" id="GO:0043953">
    <property type="term" value="P:protein transport by the Tat complex"/>
    <property type="evidence" value="ECO:0007669"/>
    <property type="project" value="InterPro"/>
</dbReference>
<keyword evidence="4 10" id="KW-0812">Transmembrane</keyword>
<accession>A0A542ZVL0</accession>
<comment type="caution">
    <text evidence="11">The sequence shown here is derived from an EMBL/GenBank/DDBJ whole genome shotgun (WGS) entry which is preliminary data.</text>
</comment>
<evidence type="ECO:0000256" key="10">
    <source>
        <dbReference type="SAM" id="Phobius"/>
    </source>
</evidence>
<keyword evidence="6 10" id="KW-1133">Transmembrane helix</keyword>